<evidence type="ECO:0000256" key="9">
    <source>
        <dbReference type="ARBA" id="ARBA00023136"/>
    </source>
</evidence>
<dbReference type="AlphaFoldDB" id="A0A917CEF3"/>
<dbReference type="InterPro" id="IPR037682">
    <property type="entry name" value="TonB_C"/>
</dbReference>
<feature type="compositionally biased region" description="Pro residues" evidence="10">
    <location>
        <begin position="63"/>
        <end position="83"/>
    </location>
</feature>
<keyword evidence="9" id="KW-0472">Membrane</keyword>
<dbReference type="NCBIfam" id="TIGR01352">
    <property type="entry name" value="tonB_Cterm"/>
    <property type="match status" value="1"/>
</dbReference>
<evidence type="ECO:0000256" key="3">
    <source>
        <dbReference type="ARBA" id="ARBA00022448"/>
    </source>
</evidence>
<evidence type="ECO:0000313" key="13">
    <source>
        <dbReference type="Proteomes" id="UP000632858"/>
    </source>
</evidence>
<keyword evidence="8" id="KW-1133">Transmembrane helix</keyword>
<dbReference type="GO" id="GO:0031992">
    <property type="term" value="F:energy transducer activity"/>
    <property type="evidence" value="ECO:0007669"/>
    <property type="project" value="TreeGrafter"/>
</dbReference>
<keyword evidence="6" id="KW-0812">Transmembrane</keyword>
<feature type="region of interest" description="Disordered" evidence="10">
    <location>
        <begin position="59"/>
        <end position="122"/>
    </location>
</feature>
<dbReference type="Proteomes" id="UP000632858">
    <property type="component" value="Unassembled WGS sequence"/>
</dbReference>
<name>A0A917CEF3_9GAMM</name>
<evidence type="ECO:0000256" key="7">
    <source>
        <dbReference type="ARBA" id="ARBA00022927"/>
    </source>
</evidence>
<dbReference type="Pfam" id="PF03544">
    <property type="entry name" value="TonB_C"/>
    <property type="match status" value="1"/>
</dbReference>
<dbReference type="PANTHER" id="PTHR33446:SF2">
    <property type="entry name" value="PROTEIN TONB"/>
    <property type="match status" value="1"/>
</dbReference>
<evidence type="ECO:0000256" key="2">
    <source>
        <dbReference type="ARBA" id="ARBA00006555"/>
    </source>
</evidence>
<dbReference type="Gene3D" id="3.30.1150.10">
    <property type="match status" value="1"/>
</dbReference>
<evidence type="ECO:0000256" key="6">
    <source>
        <dbReference type="ARBA" id="ARBA00022692"/>
    </source>
</evidence>
<reference evidence="12" key="2">
    <citation type="submission" date="2020-09" db="EMBL/GenBank/DDBJ databases">
        <authorList>
            <person name="Sun Q."/>
            <person name="Zhou Y."/>
        </authorList>
    </citation>
    <scope>NUCLEOTIDE SEQUENCE</scope>
    <source>
        <strain evidence="12">CGMCC 1.12726</strain>
    </source>
</reference>
<keyword evidence="13" id="KW-1185">Reference proteome</keyword>
<dbReference type="InterPro" id="IPR051045">
    <property type="entry name" value="TonB-dependent_transducer"/>
</dbReference>
<dbReference type="InterPro" id="IPR006260">
    <property type="entry name" value="TonB/TolA_C"/>
</dbReference>
<feature type="domain" description="TonB C-terminal" evidence="11">
    <location>
        <begin position="134"/>
        <end position="223"/>
    </location>
</feature>
<accession>A0A917CEF3</accession>
<protein>
    <submittedName>
        <fullName evidence="12">Protein TonB</fullName>
    </submittedName>
</protein>
<dbReference type="EMBL" id="BMFO01000001">
    <property type="protein sequence ID" value="GGF85690.1"/>
    <property type="molecule type" value="Genomic_DNA"/>
</dbReference>
<keyword evidence="4" id="KW-1003">Cell membrane</keyword>
<dbReference type="RefSeq" id="WP_188447325.1">
    <property type="nucleotide sequence ID" value="NZ_BMFO01000001.1"/>
</dbReference>
<evidence type="ECO:0000256" key="10">
    <source>
        <dbReference type="SAM" id="MobiDB-lite"/>
    </source>
</evidence>
<dbReference type="PANTHER" id="PTHR33446">
    <property type="entry name" value="PROTEIN TONB-RELATED"/>
    <property type="match status" value="1"/>
</dbReference>
<keyword evidence="7" id="KW-0653">Protein transport</keyword>
<dbReference type="SUPFAM" id="SSF74653">
    <property type="entry name" value="TolA/TonB C-terminal domain"/>
    <property type="match status" value="1"/>
</dbReference>
<comment type="subcellular location">
    <subcellularLocation>
        <location evidence="1">Cell inner membrane</location>
        <topology evidence="1">Single-pass membrane protein</topology>
        <orientation evidence="1">Periplasmic side</orientation>
    </subcellularLocation>
</comment>
<dbReference type="GO" id="GO:0055085">
    <property type="term" value="P:transmembrane transport"/>
    <property type="evidence" value="ECO:0007669"/>
    <property type="project" value="InterPro"/>
</dbReference>
<keyword evidence="5" id="KW-0997">Cell inner membrane</keyword>
<organism evidence="12 13">
    <name type="scientific">Arenimonas maotaiensis</name>
    <dbReference type="NCBI Taxonomy" id="1446479"/>
    <lineage>
        <taxon>Bacteria</taxon>
        <taxon>Pseudomonadati</taxon>
        <taxon>Pseudomonadota</taxon>
        <taxon>Gammaproteobacteria</taxon>
        <taxon>Lysobacterales</taxon>
        <taxon>Lysobacteraceae</taxon>
        <taxon>Arenimonas</taxon>
    </lineage>
</organism>
<comment type="caution">
    <text evidence="12">The sequence shown here is derived from an EMBL/GenBank/DDBJ whole genome shotgun (WGS) entry which is preliminary data.</text>
</comment>
<gene>
    <name evidence="12" type="primary">tonB</name>
    <name evidence="12" type="ORF">GCM10010960_04630</name>
</gene>
<evidence type="ECO:0000313" key="12">
    <source>
        <dbReference type="EMBL" id="GGF85690.1"/>
    </source>
</evidence>
<dbReference type="GO" id="GO:0015031">
    <property type="term" value="P:protein transport"/>
    <property type="evidence" value="ECO:0007669"/>
    <property type="project" value="UniProtKB-KW"/>
</dbReference>
<dbReference type="GO" id="GO:0098797">
    <property type="term" value="C:plasma membrane protein complex"/>
    <property type="evidence" value="ECO:0007669"/>
    <property type="project" value="TreeGrafter"/>
</dbReference>
<sequence>MSVTARTSPSVAVWESLSLPRIAAISATVSIHLVAFGFLLMPVSLPDWLDAAETRTEITFTVPDPPKPPEPAVLRPLTPPPALPRSTVPPSIPAKPQVDTVPAGEATTAEPGPLDTQVSGGQGTVSDSFETVAGGDVDASTRAQYPIRYPPAALRALVTGSVWVAARYDASGTVTDTRIHRSSRNTDLDRAALAGVKKWKINPGLVQGQPVGGEALVEVVFSL</sequence>
<evidence type="ECO:0000256" key="5">
    <source>
        <dbReference type="ARBA" id="ARBA00022519"/>
    </source>
</evidence>
<dbReference type="PROSITE" id="PS52015">
    <property type="entry name" value="TONB_CTD"/>
    <property type="match status" value="1"/>
</dbReference>
<reference evidence="12" key="1">
    <citation type="journal article" date="2014" name="Int. J. Syst. Evol. Microbiol.">
        <title>Complete genome sequence of Corynebacterium casei LMG S-19264T (=DSM 44701T), isolated from a smear-ripened cheese.</title>
        <authorList>
            <consortium name="US DOE Joint Genome Institute (JGI-PGF)"/>
            <person name="Walter F."/>
            <person name="Albersmeier A."/>
            <person name="Kalinowski J."/>
            <person name="Ruckert C."/>
        </authorList>
    </citation>
    <scope>NUCLEOTIDE SEQUENCE</scope>
    <source>
        <strain evidence="12">CGMCC 1.12726</strain>
    </source>
</reference>
<evidence type="ECO:0000259" key="11">
    <source>
        <dbReference type="PROSITE" id="PS52015"/>
    </source>
</evidence>
<keyword evidence="3" id="KW-0813">Transport</keyword>
<proteinExistence type="inferred from homology"/>
<comment type="similarity">
    <text evidence="2">Belongs to the TonB family.</text>
</comment>
<evidence type="ECO:0000256" key="8">
    <source>
        <dbReference type="ARBA" id="ARBA00022989"/>
    </source>
</evidence>
<evidence type="ECO:0000256" key="4">
    <source>
        <dbReference type="ARBA" id="ARBA00022475"/>
    </source>
</evidence>
<evidence type="ECO:0000256" key="1">
    <source>
        <dbReference type="ARBA" id="ARBA00004383"/>
    </source>
</evidence>